<keyword evidence="8" id="KW-1185">Reference proteome</keyword>
<dbReference type="Proteomes" id="UP000197068">
    <property type="component" value="Unassembled WGS sequence"/>
</dbReference>
<sequence length="307" mass="33614">MKLMEVLNEIHQQVLPSLGQGKVATYIPALANVDPMQFGMAITLNDGQYYGVGSYRTPFSIQSISKVFSYTLALRTYQDGLYKRVWREPSGNPFNSLVQLEYEAGIPRNPFINAGAIVVCDSLVSHFNDHERAFNEILGFIHQCSGDNSITIDEVVAKSEMAHGFRNIALANLMKSFDNFDNDVNTVLQTYFKHCSIVMNAQQLSRSMLYLANNGTDPISKKQLINATQAKRINSLMLTCGHYDASGDFAFRVGLPGKSGVGGGIVAVVPGKMAIAVYSPALNEYGNSLVGTKALELFTTKTGLSIF</sequence>
<keyword evidence="6" id="KW-0007">Acetylation</keyword>
<evidence type="ECO:0000256" key="3">
    <source>
        <dbReference type="ARBA" id="ARBA00012918"/>
    </source>
</evidence>
<evidence type="ECO:0000256" key="2">
    <source>
        <dbReference type="ARBA" id="ARBA00011881"/>
    </source>
</evidence>
<name>A0ABQ0MSI9_9GAMM</name>
<evidence type="ECO:0000256" key="6">
    <source>
        <dbReference type="HAMAP-Rule" id="MF_00313"/>
    </source>
</evidence>
<evidence type="ECO:0000256" key="4">
    <source>
        <dbReference type="ARBA" id="ARBA00022801"/>
    </source>
</evidence>
<dbReference type="NCBIfam" id="NF002132">
    <property type="entry name" value="PRK00971.1-1"/>
    <property type="match status" value="1"/>
</dbReference>
<dbReference type="NCBIfam" id="TIGR03814">
    <property type="entry name" value="Gln_ase"/>
    <property type="match status" value="1"/>
</dbReference>
<feature type="binding site" evidence="6">
    <location>
        <position position="191"/>
    </location>
    <ligand>
        <name>substrate</name>
    </ligand>
</feature>
<feature type="binding site" evidence="6">
    <location>
        <position position="167"/>
    </location>
    <ligand>
        <name>substrate</name>
    </ligand>
</feature>
<reference evidence="7 8" key="1">
    <citation type="submission" date="2017-06" db="EMBL/GenBank/DDBJ databases">
        <title>Whole Genome Sequences of Colwellia marinimaniae MTCD1.</title>
        <authorList>
            <person name="Kusumoto H."/>
            <person name="Inoue M."/>
            <person name="Tanikawa K."/>
            <person name="Maeji H."/>
            <person name="Cameron J.H."/>
            <person name="Bartlett D.H."/>
        </authorList>
    </citation>
    <scope>NUCLEOTIDE SEQUENCE [LARGE SCALE GENOMIC DNA]</scope>
    <source>
        <strain evidence="7 8">MTCD1</strain>
    </source>
</reference>
<feature type="binding site" evidence="6">
    <location>
        <position position="243"/>
    </location>
    <ligand>
        <name>substrate</name>
    </ligand>
</feature>
<evidence type="ECO:0000313" key="7">
    <source>
        <dbReference type="EMBL" id="GAW95329.1"/>
    </source>
</evidence>
<accession>A0ABQ0MSI9</accession>
<dbReference type="EMBL" id="BDQM01000005">
    <property type="protein sequence ID" value="GAW95329.1"/>
    <property type="molecule type" value="Genomic_DNA"/>
</dbReference>
<comment type="caution">
    <text evidence="7">The sequence shown here is derived from an EMBL/GenBank/DDBJ whole genome shotgun (WGS) entry which is preliminary data.</text>
</comment>
<protein>
    <recommendedName>
        <fullName evidence="3 6">Glutaminase</fullName>
        <ecNumber evidence="3 6">3.5.1.2</ecNumber>
    </recommendedName>
</protein>
<organism evidence="7 8">
    <name type="scientific">Colwellia marinimaniae</name>
    <dbReference type="NCBI Taxonomy" id="1513592"/>
    <lineage>
        <taxon>Bacteria</taxon>
        <taxon>Pseudomonadati</taxon>
        <taxon>Pseudomonadota</taxon>
        <taxon>Gammaproteobacteria</taxon>
        <taxon>Alteromonadales</taxon>
        <taxon>Colwelliaceae</taxon>
        <taxon>Colwellia</taxon>
    </lineage>
</organism>
<dbReference type="SUPFAM" id="SSF56601">
    <property type="entry name" value="beta-lactamase/transpeptidase-like"/>
    <property type="match status" value="1"/>
</dbReference>
<comment type="catalytic activity">
    <reaction evidence="5 6">
        <text>L-glutamine + H2O = L-glutamate + NH4(+)</text>
        <dbReference type="Rhea" id="RHEA:15889"/>
        <dbReference type="ChEBI" id="CHEBI:15377"/>
        <dbReference type="ChEBI" id="CHEBI:28938"/>
        <dbReference type="ChEBI" id="CHEBI:29985"/>
        <dbReference type="ChEBI" id="CHEBI:58359"/>
        <dbReference type="EC" id="3.5.1.2"/>
    </reaction>
</comment>
<dbReference type="NCBIfam" id="NF002133">
    <property type="entry name" value="PRK00971.1-2"/>
    <property type="match status" value="1"/>
</dbReference>
<evidence type="ECO:0000313" key="8">
    <source>
        <dbReference type="Proteomes" id="UP000197068"/>
    </source>
</evidence>
<evidence type="ECO:0000256" key="1">
    <source>
        <dbReference type="ARBA" id="ARBA00011076"/>
    </source>
</evidence>
<keyword evidence="4 6" id="KW-0378">Hydrolase</keyword>
<gene>
    <name evidence="6 7" type="primary">glsA</name>
    <name evidence="7" type="ORF">MTCD1_00931</name>
</gene>
<comment type="similarity">
    <text evidence="1 6">Belongs to the glutaminase family.</text>
</comment>
<dbReference type="HAMAP" id="MF_00313">
    <property type="entry name" value="Glutaminase"/>
    <property type="match status" value="1"/>
</dbReference>
<feature type="binding site" evidence="6">
    <location>
        <position position="261"/>
    </location>
    <ligand>
        <name>substrate</name>
    </ligand>
</feature>
<dbReference type="InterPro" id="IPR015868">
    <property type="entry name" value="Glutaminase"/>
</dbReference>
<feature type="binding site" evidence="6">
    <location>
        <position position="63"/>
    </location>
    <ligand>
        <name>substrate</name>
    </ligand>
</feature>
<dbReference type="InterPro" id="IPR012338">
    <property type="entry name" value="Beta-lactam/transpept-like"/>
</dbReference>
<feature type="binding site" evidence="6">
    <location>
        <position position="160"/>
    </location>
    <ligand>
        <name>substrate</name>
    </ligand>
</feature>
<dbReference type="Pfam" id="PF04960">
    <property type="entry name" value="Glutaminase"/>
    <property type="match status" value="1"/>
</dbReference>
<dbReference type="EC" id="3.5.1.2" evidence="3 6"/>
<dbReference type="GO" id="GO:0004359">
    <property type="term" value="F:glutaminase activity"/>
    <property type="evidence" value="ECO:0007669"/>
    <property type="project" value="UniProtKB-EC"/>
</dbReference>
<feature type="binding site" evidence="6">
    <location>
        <position position="113"/>
    </location>
    <ligand>
        <name>substrate</name>
    </ligand>
</feature>
<dbReference type="Gene3D" id="3.40.710.10">
    <property type="entry name" value="DD-peptidase/beta-lactamase superfamily"/>
    <property type="match status" value="1"/>
</dbReference>
<comment type="subunit">
    <text evidence="2 6">Homotetramer.</text>
</comment>
<proteinExistence type="inferred from homology"/>
<dbReference type="PANTHER" id="PTHR12544">
    <property type="entry name" value="GLUTAMINASE"/>
    <property type="match status" value="1"/>
</dbReference>
<evidence type="ECO:0000256" key="5">
    <source>
        <dbReference type="ARBA" id="ARBA00049534"/>
    </source>
</evidence>
<dbReference type="PANTHER" id="PTHR12544:SF29">
    <property type="entry name" value="GLUTAMINASE"/>
    <property type="match status" value="1"/>
</dbReference>